<dbReference type="EMBL" id="JABZXL010000040">
    <property type="protein sequence ID" value="MBF1660037.1"/>
    <property type="molecule type" value="Genomic_DNA"/>
</dbReference>
<accession>A0A930LBP8</accession>
<comment type="caution">
    <text evidence="1">The sequence shown here is derived from an EMBL/GenBank/DDBJ whole genome shotgun (WGS) entry which is preliminary data.</text>
</comment>
<evidence type="ECO:0000313" key="1">
    <source>
        <dbReference type="EMBL" id="MBF1660037.1"/>
    </source>
</evidence>
<proteinExistence type="predicted"/>
<organism evidence="1 2">
    <name type="scientific">Rothia mucilaginosa</name>
    <dbReference type="NCBI Taxonomy" id="43675"/>
    <lineage>
        <taxon>Bacteria</taxon>
        <taxon>Bacillati</taxon>
        <taxon>Actinomycetota</taxon>
        <taxon>Actinomycetes</taxon>
        <taxon>Micrococcales</taxon>
        <taxon>Micrococcaceae</taxon>
        <taxon>Rothia</taxon>
    </lineage>
</organism>
<reference evidence="1" key="1">
    <citation type="submission" date="2020-04" db="EMBL/GenBank/DDBJ databases">
        <title>Deep metagenomics examines the oral microbiome during advanced dental caries in children, revealing novel taxa and co-occurrences with host molecules.</title>
        <authorList>
            <person name="Baker J.L."/>
            <person name="Morton J.T."/>
            <person name="Dinis M."/>
            <person name="Alvarez R."/>
            <person name="Tran N.C."/>
            <person name="Knight R."/>
            <person name="Edlund A."/>
        </authorList>
    </citation>
    <scope>NUCLEOTIDE SEQUENCE</scope>
    <source>
        <strain evidence="1">JCVI_29_bin.11</strain>
    </source>
</reference>
<gene>
    <name evidence="1" type="ORF">HXO58_09450</name>
</gene>
<sequence length="163" mass="18568">MYSSYSLSYRRKLERAARRLNAKQFARLKALGATLHINAYVHNRRPRNGQLRLSAHLYFDLPLQESGVVIQRGIADVTLLMPGYVCAKDPARLLVTQRAEVNEDIVRLHSHHLFVPVDEEMQKRIDAEDGTVYAEKLQLVIDSYKKLIVKHGGFLEGLTVSLS</sequence>
<dbReference type="Proteomes" id="UP000713964">
    <property type="component" value="Unassembled WGS sequence"/>
</dbReference>
<protein>
    <submittedName>
        <fullName evidence="1">Uncharacterized protein</fullName>
    </submittedName>
</protein>
<dbReference type="AlphaFoldDB" id="A0A930LBP8"/>
<name>A0A930LBP8_9MICC</name>
<evidence type="ECO:0000313" key="2">
    <source>
        <dbReference type="Proteomes" id="UP000713964"/>
    </source>
</evidence>